<dbReference type="EMBL" id="CBTN010000002">
    <property type="protein sequence ID" value="CDH48811.1"/>
    <property type="molecule type" value="Genomic_DNA"/>
</dbReference>
<reference evidence="2" key="1">
    <citation type="submission" date="2013-08" db="EMBL/GenBank/DDBJ databases">
        <title>Gene expansion shapes genome architecture in the human pathogen Lichtheimia corymbifera: an evolutionary genomics analysis in the ancient terrestrial Mucorales (Mucoromycotina).</title>
        <authorList>
            <person name="Schwartze V.U."/>
            <person name="Winter S."/>
            <person name="Shelest E."/>
            <person name="Marcet-Houben M."/>
            <person name="Horn F."/>
            <person name="Wehner S."/>
            <person name="Hoffmann K."/>
            <person name="Riege K."/>
            <person name="Sammeth M."/>
            <person name="Nowrousian M."/>
            <person name="Valiante V."/>
            <person name="Linde J."/>
            <person name="Jacobsen I.D."/>
            <person name="Marz M."/>
            <person name="Brakhage A.A."/>
            <person name="Gabaldon T."/>
            <person name="Bocker S."/>
            <person name="Voigt K."/>
        </authorList>
    </citation>
    <scope>NUCLEOTIDE SEQUENCE [LARGE SCALE GENOMIC DNA]</scope>
    <source>
        <strain evidence="2">FSU 9682</strain>
    </source>
</reference>
<dbReference type="AlphaFoldDB" id="A0A068RIK3"/>
<evidence type="ECO:0000313" key="3">
    <source>
        <dbReference type="Proteomes" id="UP000027586"/>
    </source>
</evidence>
<name>A0A068RIK3_9FUNG</name>
<gene>
    <name evidence="2" type="ORF">LCOR_00580.1</name>
</gene>
<organism evidence="2 3">
    <name type="scientific">Lichtheimia corymbifera JMRC:FSU:9682</name>
    <dbReference type="NCBI Taxonomy" id="1263082"/>
    <lineage>
        <taxon>Eukaryota</taxon>
        <taxon>Fungi</taxon>
        <taxon>Fungi incertae sedis</taxon>
        <taxon>Mucoromycota</taxon>
        <taxon>Mucoromycotina</taxon>
        <taxon>Mucoromycetes</taxon>
        <taxon>Mucorales</taxon>
        <taxon>Lichtheimiaceae</taxon>
        <taxon>Lichtheimia</taxon>
    </lineage>
</organism>
<dbReference type="Proteomes" id="UP000027586">
    <property type="component" value="Unassembled WGS sequence"/>
</dbReference>
<feature type="region of interest" description="Disordered" evidence="1">
    <location>
        <begin position="63"/>
        <end position="82"/>
    </location>
</feature>
<sequence length="145" mass="16579">MIDYNNTCFVPNSVSSQRCAMMSALDSNLHDTHRGPCHNDHFHKKRLGAKKFFIADDDNDSRSIESITPFPGQHWSTEDSDEDDIEPILMTPTQQQDEWCCYTLESQSPDDDIKDSNKGNGDRSILLRRCKTRYYQGLCNLAATN</sequence>
<comment type="caution">
    <text evidence="2">The sequence shown here is derived from an EMBL/GenBank/DDBJ whole genome shotgun (WGS) entry which is preliminary data.</text>
</comment>
<proteinExistence type="predicted"/>
<dbReference type="VEuPathDB" id="FungiDB:LCOR_00580.1"/>
<keyword evidence="3" id="KW-1185">Reference proteome</keyword>
<evidence type="ECO:0000256" key="1">
    <source>
        <dbReference type="SAM" id="MobiDB-lite"/>
    </source>
</evidence>
<protein>
    <submittedName>
        <fullName evidence="2">Uncharacterized protein</fullName>
    </submittedName>
</protein>
<evidence type="ECO:0000313" key="2">
    <source>
        <dbReference type="EMBL" id="CDH48811.1"/>
    </source>
</evidence>
<dbReference type="OrthoDB" id="10311845at2759"/>
<accession>A0A068RIK3</accession>